<protein>
    <submittedName>
        <fullName evidence="1">Uncharacterized protein</fullName>
    </submittedName>
</protein>
<dbReference type="EMBL" id="JAUTXU010000011">
    <property type="protein sequence ID" value="KAK3722950.1"/>
    <property type="molecule type" value="Genomic_DNA"/>
</dbReference>
<organism evidence="1 2">
    <name type="scientific">Vermiconidia calcicola</name>
    <dbReference type="NCBI Taxonomy" id="1690605"/>
    <lineage>
        <taxon>Eukaryota</taxon>
        <taxon>Fungi</taxon>
        <taxon>Dikarya</taxon>
        <taxon>Ascomycota</taxon>
        <taxon>Pezizomycotina</taxon>
        <taxon>Dothideomycetes</taxon>
        <taxon>Dothideomycetidae</taxon>
        <taxon>Mycosphaerellales</taxon>
        <taxon>Extremaceae</taxon>
        <taxon>Vermiconidia</taxon>
    </lineage>
</organism>
<accession>A0ACC3NTP7</accession>
<keyword evidence="2" id="KW-1185">Reference proteome</keyword>
<name>A0ACC3NTP7_9PEZI</name>
<reference evidence="1" key="1">
    <citation type="submission" date="2023-07" db="EMBL/GenBank/DDBJ databases">
        <title>Black Yeasts Isolated from many extreme environments.</title>
        <authorList>
            <person name="Coleine C."/>
            <person name="Stajich J.E."/>
            <person name="Selbmann L."/>
        </authorList>
    </citation>
    <scope>NUCLEOTIDE SEQUENCE</scope>
    <source>
        <strain evidence="1">CCFEE 5714</strain>
    </source>
</reference>
<dbReference type="Proteomes" id="UP001281147">
    <property type="component" value="Unassembled WGS sequence"/>
</dbReference>
<sequence>MAPKQKQPRASQNPKPKSFIEGVSLPLGLLTLAAASSPISQATLAPVFGAIPSAVNHQKAVIATCLLGILLRPVLPKPRRGLVAQYLAVWAFWIPVIQMYLFKFSGALGPVAGPALIGFLSCHTIIIAATYAASEALEDIREARFSGLYSGTVRSAAVCLHLVAFERQLQSIWPALSLLSSVFTPVKMQLLTASTLVYLAPSRLTLLALPALIHGFFANPHFDSANTLSVLNGTLLAHNWTMLDRQWSSTGYISVLESLDMQYRVMRCDHSLLGGEWLLTEQRRQQEGWKVDEPIYSVFEMLEAVRLVEVEPPIVDTEAQALVVGLGVGTLPKAFVAHGINTTILELDPAVHDYATKYFGLPANHTAVIRDAVSWVGETASEGKDKYDYVVHDVFTGGAEPLALFTVTFLRNLRALLKPHGVVALNYAGDLTMPLTNKVLNTIEAVFDDGVIDGECKIFRDTPPIADTAEDKAAVNEDFTNIIIFCRNNPGPITFRKPTKADFLGSKSREHYMLPDPAYEMQFPPSHTMDLVGDWYRHSIIEGQELSQWSGQQAESAIKHWYVMRKVMPDAVWELW</sequence>
<proteinExistence type="predicted"/>
<gene>
    <name evidence="1" type="ORF">LTR37_002095</name>
</gene>
<comment type="caution">
    <text evidence="1">The sequence shown here is derived from an EMBL/GenBank/DDBJ whole genome shotgun (WGS) entry which is preliminary data.</text>
</comment>
<evidence type="ECO:0000313" key="1">
    <source>
        <dbReference type="EMBL" id="KAK3722950.1"/>
    </source>
</evidence>
<evidence type="ECO:0000313" key="2">
    <source>
        <dbReference type="Proteomes" id="UP001281147"/>
    </source>
</evidence>